<dbReference type="SUPFAM" id="SSF47188">
    <property type="entry name" value="Hemerythrin-like"/>
    <property type="match status" value="1"/>
</dbReference>
<name>A0A1E3XBX7_9BACT</name>
<comment type="similarity">
    <text evidence="1">Belongs to the hemerythrin family.</text>
</comment>
<organism evidence="4 5">
    <name type="scientific">Candidatus Scalindua rubra</name>
    <dbReference type="NCBI Taxonomy" id="1872076"/>
    <lineage>
        <taxon>Bacteria</taxon>
        <taxon>Pseudomonadati</taxon>
        <taxon>Planctomycetota</taxon>
        <taxon>Candidatus Brocadiia</taxon>
        <taxon>Candidatus Brocadiales</taxon>
        <taxon>Candidatus Scalinduaceae</taxon>
        <taxon>Candidatus Scalindua</taxon>
    </lineage>
</organism>
<dbReference type="EMBL" id="MAYW01000037">
    <property type="protein sequence ID" value="ODS33135.1"/>
    <property type="molecule type" value="Genomic_DNA"/>
</dbReference>
<reference evidence="4 5" key="1">
    <citation type="submission" date="2016-07" db="EMBL/GenBank/DDBJ databases">
        <title>Draft genome of Scalindua rubra, obtained from a brine-seawater interface in the Red Sea, sheds light on salt adaptation in anammox bacteria.</title>
        <authorList>
            <person name="Speth D.R."/>
            <person name="Lagkouvardos I."/>
            <person name="Wang Y."/>
            <person name="Qian P.-Y."/>
            <person name="Dutilh B.E."/>
            <person name="Jetten M.S."/>
        </authorList>
    </citation>
    <scope>NUCLEOTIDE SEQUENCE [LARGE SCALE GENOMIC DNA]</scope>
    <source>
        <strain evidence="4">BSI-1</strain>
    </source>
</reference>
<dbReference type="Proteomes" id="UP000094056">
    <property type="component" value="Unassembled WGS sequence"/>
</dbReference>
<evidence type="ECO:0000313" key="4">
    <source>
        <dbReference type="EMBL" id="ODS33135.1"/>
    </source>
</evidence>
<sequence length="63" mass="7694">MAYFEWKEEYSVNIKHIDEQHKIFAMCNFTVFLSDTYTDLWIYCNENKNVKSLVNRFRGYSLV</sequence>
<dbReference type="AlphaFoldDB" id="A0A1E3XBX7"/>
<gene>
    <name evidence="4" type="ORF">SCARUB_01759</name>
</gene>
<comment type="caution">
    <text evidence="4">The sequence shown here is derived from an EMBL/GenBank/DDBJ whole genome shotgun (WGS) entry which is preliminary data.</text>
</comment>
<evidence type="ECO:0000256" key="3">
    <source>
        <dbReference type="ARBA" id="ARBA00023004"/>
    </source>
</evidence>
<accession>A0A1E3XBX7</accession>
<dbReference type="InterPro" id="IPR035938">
    <property type="entry name" value="Hemerythrin-like_sf"/>
</dbReference>
<evidence type="ECO:0000313" key="5">
    <source>
        <dbReference type="Proteomes" id="UP000094056"/>
    </source>
</evidence>
<protein>
    <submittedName>
        <fullName evidence="4">Uncharacterized protein</fullName>
    </submittedName>
</protein>
<evidence type="ECO:0000256" key="1">
    <source>
        <dbReference type="ARBA" id="ARBA00010587"/>
    </source>
</evidence>
<dbReference type="GO" id="GO:0046872">
    <property type="term" value="F:metal ion binding"/>
    <property type="evidence" value="ECO:0007669"/>
    <property type="project" value="UniProtKB-KW"/>
</dbReference>
<evidence type="ECO:0000256" key="2">
    <source>
        <dbReference type="ARBA" id="ARBA00022723"/>
    </source>
</evidence>
<keyword evidence="2" id="KW-0479">Metal-binding</keyword>
<proteinExistence type="inferred from homology"/>
<keyword evidence="3" id="KW-0408">Iron</keyword>